<dbReference type="Pfam" id="PF16537">
    <property type="entry name" value="T2SSB"/>
    <property type="match status" value="1"/>
</dbReference>
<feature type="domain" description="Type II secretion system protein GspB C-terminal" evidence="2">
    <location>
        <begin position="247"/>
        <end position="303"/>
    </location>
</feature>
<evidence type="ECO:0000313" key="3">
    <source>
        <dbReference type="EMBL" id="NMF99608.1"/>
    </source>
</evidence>
<feature type="region of interest" description="Disordered" evidence="1">
    <location>
        <begin position="10"/>
        <end position="38"/>
    </location>
</feature>
<dbReference type="Proteomes" id="UP000634522">
    <property type="component" value="Unassembled WGS sequence"/>
</dbReference>
<evidence type="ECO:0000259" key="2">
    <source>
        <dbReference type="Pfam" id="PF16537"/>
    </source>
</evidence>
<protein>
    <submittedName>
        <fullName evidence="3">GspB domain-containing protein</fullName>
    </submittedName>
</protein>
<reference evidence="3 4" key="1">
    <citation type="submission" date="2019-12" db="EMBL/GenBank/DDBJ databases">
        <title>Comparative genomics gives insights into the taxonomy of the Azoarcus-Aromatoleum group and reveals separate origins of nif in the plant-associated Azoarcus and non-plant-associated Aromatoleum sub-groups.</title>
        <authorList>
            <person name="Lafos M."/>
            <person name="Maluk M."/>
            <person name="Batista M."/>
            <person name="Junghare M."/>
            <person name="Carmona M."/>
            <person name="Faoro H."/>
            <person name="Cruz L.M."/>
            <person name="Battistoni F."/>
            <person name="De Souza E."/>
            <person name="Pedrosa F."/>
            <person name="Chen W.-M."/>
            <person name="Poole P.S."/>
            <person name="Dixon R.A."/>
            <person name="James E.K."/>
        </authorList>
    </citation>
    <scope>NUCLEOTIDE SEQUENCE [LARGE SCALE GENOMIC DNA]</scope>
    <source>
        <strain evidence="3 4">T</strain>
    </source>
</reference>
<feature type="compositionally biased region" description="Low complexity" evidence="1">
    <location>
        <begin position="207"/>
        <end position="224"/>
    </location>
</feature>
<evidence type="ECO:0000256" key="1">
    <source>
        <dbReference type="SAM" id="MobiDB-lite"/>
    </source>
</evidence>
<name>A0ABX1NKF9_9RHOO</name>
<feature type="compositionally biased region" description="Low complexity" evidence="1">
    <location>
        <begin position="108"/>
        <end position="162"/>
    </location>
</feature>
<proteinExistence type="predicted"/>
<keyword evidence="4" id="KW-1185">Reference proteome</keyword>
<feature type="compositionally biased region" description="Low complexity" evidence="1">
    <location>
        <begin position="27"/>
        <end position="38"/>
    </location>
</feature>
<evidence type="ECO:0000313" key="4">
    <source>
        <dbReference type="Proteomes" id="UP000634522"/>
    </source>
</evidence>
<sequence length="306" mass="31528">MSYILEALQKSEHARHRGKVPDLNTLPETTPSATAHTATPRPPYLAAGFALALAAAILGWWRPWQAAPAPVAKAAETPQQTVGAQPIPQPPPPPQAIQEVPAGPSQSATAPTALAEPAAPQAVAPQPAPLAAAAPASQPTLAPLAPVRPSAAAPEATKTAAPVSRARREPPEPEIQTLAADVAPVRRSESGSRRSAESAPPSPSPAPAATRIATASPAAPAPAANRKRSDGRILSIHELPPAVRGSLPRLDISGFAAAPDSGKRMVVINDRLVQEGEEVVPGVTLTSAEKDGVVLDFQGYRFRAQQ</sequence>
<comment type="caution">
    <text evidence="3">The sequence shown here is derived from an EMBL/GenBank/DDBJ whole genome shotgun (WGS) entry which is preliminary data.</text>
</comment>
<dbReference type="RefSeq" id="WP_169142200.1">
    <property type="nucleotide sequence ID" value="NZ_WTVS01000048.1"/>
</dbReference>
<gene>
    <name evidence="3" type="ORF">GPA27_19710</name>
</gene>
<accession>A0ABX1NKF9</accession>
<dbReference type="InterPro" id="IPR032389">
    <property type="entry name" value="GspB_C"/>
</dbReference>
<feature type="compositionally biased region" description="Basic and acidic residues" evidence="1">
    <location>
        <begin position="184"/>
        <end position="196"/>
    </location>
</feature>
<organism evidence="3 4">
    <name type="scientific">Aromatoleum toluolicum</name>
    <dbReference type="NCBI Taxonomy" id="90060"/>
    <lineage>
        <taxon>Bacteria</taxon>
        <taxon>Pseudomonadati</taxon>
        <taxon>Pseudomonadota</taxon>
        <taxon>Betaproteobacteria</taxon>
        <taxon>Rhodocyclales</taxon>
        <taxon>Rhodocyclaceae</taxon>
        <taxon>Aromatoleum</taxon>
    </lineage>
</organism>
<dbReference type="EMBL" id="WTVS01000048">
    <property type="protein sequence ID" value="NMF99608.1"/>
    <property type="molecule type" value="Genomic_DNA"/>
</dbReference>
<feature type="region of interest" description="Disordered" evidence="1">
    <location>
        <begin position="71"/>
        <end position="233"/>
    </location>
</feature>